<sequence length="92" mass="9775">MISIAVVGKSVSCRPLSDVEELSVGDLVGTPSMETKAGFGISTGVEEIWPEAGVDVRLSEEAFHISCFPKPEKAQHHGGKTTAGSQISENYR</sequence>
<name>A0A8S9G461_BRACR</name>
<evidence type="ECO:0000313" key="2">
    <source>
        <dbReference type="EMBL" id="KAF2539058.1"/>
    </source>
</evidence>
<accession>A0A8S9G461</accession>
<proteinExistence type="predicted"/>
<organism evidence="2 3">
    <name type="scientific">Brassica cretica</name>
    <name type="common">Mustard</name>
    <dbReference type="NCBI Taxonomy" id="69181"/>
    <lineage>
        <taxon>Eukaryota</taxon>
        <taxon>Viridiplantae</taxon>
        <taxon>Streptophyta</taxon>
        <taxon>Embryophyta</taxon>
        <taxon>Tracheophyta</taxon>
        <taxon>Spermatophyta</taxon>
        <taxon>Magnoliopsida</taxon>
        <taxon>eudicotyledons</taxon>
        <taxon>Gunneridae</taxon>
        <taxon>Pentapetalae</taxon>
        <taxon>rosids</taxon>
        <taxon>malvids</taxon>
        <taxon>Brassicales</taxon>
        <taxon>Brassicaceae</taxon>
        <taxon>Brassiceae</taxon>
        <taxon>Brassica</taxon>
    </lineage>
</organism>
<evidence type="ECO:0000313" key="3">
    <source>
        <dbReference type="Proteomes" id="UP000712281"/>
    </source>
</evidence>
<gene>
    <name evidence="2" type="ORF">F2Q68_00019077</name>
</gene>
<protein>
    <submittedName>
        <fullName evidence="2">Uncharacterized protein</fullName>
    </submittedName>
</protein>
<dbReference type="AlphaFoldDB" id="A0A8S9G461"/>
<reference evidence="2" key="1">
    <citation type="submission" date="2019-12" db="EMBL/GenBank/DDBJ databases">
        <title>Genome sequencing and annotation of Brassica cretica.</title>
        <authorList>
            <person name="Studholme D.J."/>
            <person name="Sarris P.F."/>
        </authorList>
    </citation>
    <scope>NUCLEOTIDE SEQUENCE</scope>
    <source>
        <strain evidence="2">PFS-001/15</strain>
        <tissue evidence="2">Leaf</tissue>
    </source>
</reference>
<evidence type="ECO:0000256" key="1">
    <source>
        <dbReference type="SAM" id="MobiDB-lite"/>
    </source>
</evidence>
<feature type="region of interest" description="Disordered" evidence="1">
    <location>
        <begin position="69"/>
        <end position="92"/>
    </location>
</feature>
<dbReference type="Proteomes" id="UP000712281">
    <property type="component" value="Unassembled WGS sequence"/>
</dbReference>
<feature type="compositionally biased region" description="Polar residues" evidence="1">
    <location>
        <begin position="82"/>
        <end position="92"/>
    </location>
</feature>
<dbReference type="EMBL" id="QGKW02002228">
    <property type="protein sequence ID" value="KAF2539058.1"/>
    <property type="molecule type" value="Genomic_DNA"/>
</dbReference>
<comment type="caution">
    <text evidence="2">The sequence shown here is derived from an EMBL/GenBank/DDBJ whole genome shotgun (WGS) entry which is preliminary data.</text>
</comment>